<feature type="transmembrane region" description="Helical" evidence="7">
    <location>
        <begin position="21"/>
        <end position="41"/>
    </location>
</feature>
<feature type="transmembrane region" description="Helical" evidence="7">
    <location>
        <begin position="380"/>
        <end position="400"/>
    </location>
</feature>
<dbReference type="OrthoDB" id="273988at2"/>
<keyword evidence="9" id="KW-1185">Reference proteome</keyword>
<feature type="transmembrane region" description="Helical" evidence="7">
    <location>
        <begin position="345"/>
        <end position="374"/>
    </location>
</feature>
<dbReference type="Proteomes" id="UP000315017">
    <property type="component" value="Chromosome"/>
</dbReference>
<organism evidence="8 9">
    <name type="scientific">Anatilimnocola aggregata</name>
    <dbReference type="NCBI Taxonomy" id="2528021"/>
    <lineage>
        <taxon>Bacteria</taxon>
        <taxon>Pseudomonadati</taxon>
        <taxon>Planctomycetota</taxon>
        <taxon>Planctomycetia</taxon>
        <taxon>Pirellulales</taxon>
        <taxon>Pirellulaceae</taxon>
        <taxon>Anatilimnocola</taxon>
    </lineage>
</organism>
<evidence type="ECO:0000256" key="1">
    <source>
        <dbReference type="ARBA" id="ARBA00004127"/>
    </source>
</evidence>
<dbReference type="RefSeq" id="WP_145084502.1">
    <property type="nucleotide sequence ID" value="NZ_CP036274.1"/>
</dbReference>
<evidence type="ECO:0000313" key="9">
    <source>
        <dbReference type="Proteomes" id="UP000315017"/>
    </source>
</evidence>
<dbReference type="GO" id="GO:0071763">
    <property type="term" value="P:nuclear membrane organization"/>
    <property type="evidence" value="ECO:0007669"/>
    <property type="project" value="TreeGrafter"/>
</dbReference>
<protein>
    <recommendedName>
        <fullName evidence="10">Transmembrane protein 43</fullName>
    </recommendedName>
</protein>
<keyword evidence="4" id="KW-0256">Endoplasmic reticulum</keyword>
<evidence type="ECO:0000256" key="4">
    <source>
        <dbReference type="ARBA" id="ARBA00022824"/>
    </source>
</evidence>
<accession>A0A517Y5H4</accession>
<evidence type="ECO:0000256" key="2">
    <source>
        <dbReference type="ARBA" id="ARBA00004586"/>
    </source>
</evidence>
<evidence type="ECO:0000256" key="7">
    <source>
        <dbReference type="SAM" id="Phobius"/>
    </source>
</evidence>
<reference evidence="8 9" key="1">
    <citation type="submission" date="2019-02" db="EMBL/GenBank/DDBJ databases">
        <title>Deep-cultivation of Planctomycetes and their phenomic and genomic characterization uncovers novel biology.</title>
        <authorList>
            <person name="Wiegand S."/>
            <person name="Jogler M."/>
            <person name="Boedeker C."/>
            <person name="Pinto D."/>
            <person name="Vollmers J."/>
            <person name="Rivas-Marin E."/>
            <person name="Kohn T."/>
            <person name="Peeters S.H."/>
            <person name="Heuer A."/>
            <person name="Rast P."/>
            <person name="Oberbeckmann S."/>
            <person name="Bunk B."/>
            <person name="Jeske O."/>
            <person name="Meyerdierks A."/>
            <person name="Storesund J.E."/>
            <person name="Kallscheuer N."/>
            <person name="Luecker S."/>
            <person name="Lage O.M."/>
            <person name="Pohl T."/>
            <person name="Merkel B.J."/>
            <person name="Hornburger P."/>
            <person name="Mueller R.-W."/>
            <person name="Bruemmer F."/>
            <person name="Labrenz M."/>
            <person name="Spormann A.M."/>
            <person name="Op den Camp H."/>
            <person name="Overmann J."/>
            <person name="Amann R."/>
            <person name="Jetten M.S.M."/>
            <person name="Mascher T."/>
            <person name="Medema M.H."/>
            <person name="Devos D.P."/>
            <person name="Kaster A.-K."/>
            <person name="Ovreas L."/>
            <person name="Rohde M."/>
            <person name="Galperin M.Y."/>
            <person name="Jogler C."/>
        </authorList>
    </citation>
    <scope>NUCLEOTIDE SEQUENCE [LARGE SCALE GENOMIC DNA]</scope>
    <source>
        <strain evidence="8 9">ETA_A8</strain>
    </source>
</reference>
<evidence type="ECO:0000256" key="3">
    <source>
        <dbReference type="ARBA" id="ARBA00022692"/>
    </source>
</evidence>
<comment type="subcellular location">
    <subcellularLocation>
        <location evidence="1">Endomembrane system</location>
        <topology evidence="1">Multi-pass membrane protein</topology>
    </subcellularLocation>
    <subcellularLocation>
        <location evidence="2">Endoplasmic reticulum membrane</location>
    </subcellularLocation>
</comment>
<dbReference type="PANTHER" id="PTHR13416:SF2">
    <property type="entry name" value="TRANSMEMBRANE PROTEIN 43"/>
    <property type="match status" value="1"/>
</dbReference>
<evidence type="ECO:0000313" key="8">
    <source>
        <dbReference type="EMBL" id="QDU25489.1"/>
    </source>
</evidence>
<gene>
    <name evidence="8" type="ORF">ETAA8_05570</name>
</gene>
<dbReference type="PANTHER" id="PTHR13416">
    <property type="match status" value="1"/>
</dbReference>
<evidence type="ECO:0008006" key="10">
    <source>
        <dbReference type="Google" id="ProtNLM"/>
    </source>
</evidence>
<name>A0A517Y5H4_9BACT</name>
<sequence>MSNDSFSVTSSSSWGSRITSALFGLLIAPVAMFAGSGLLFWNEGNSVKTAKSLDEGEKQVISVPADQIDPANNGKLVYVTGETAVEGALRDEKLGVSEPAIKLRRVVEMYQWTEKKETKRRNNKTVTTYDYTRKWVEGTESSSGFHKRSGHENPGYMPLHSHEEVADKVTLGAFTLDTNQIAQTDHAGNRKPRVISAEEFAAMPEEVRRDAVLRGDELYMPVSKWFPHAPKDQINSEFAEEFRGGGEGDTQVGDVRIKFVVVKPGPTTIVAEQTGTGFEPFTTKAGKPISMLRTKTLPPHEMFELARSDNTFWTWVLRGGGVLVIFFGFMFLMGPITAVSDWIPILGNLVSGGVFVIAIAGTLMLGSLVIASAWLFYRPVFAIIVFLGALMLAVGIYYLFRRKPKPIQHDSGLEIVG</sequence>
<dbReference type="AlphaFoldDB" id="A0A517Y5H4"/>
<keyword evidence="6 7" id="KW-0472">Membrane</keyword>
<evidence type="ECO:0000256" key="5">
    <source>
        <dbReference type="ARBA" id="ARBA00022989"/>
    </source>
</evidence>
<dbReference type="InterPro" id="IPR012430">
    <property type="entry name" value="TMEM43_fam"/>
</dbReference>
<proteinExistence type="predicted"/>
<keyword evidence="3 7" id="KW-0812">Transmembrane</keyword>
<keyword evidence="5 7" id="KW-1133">Transmembrane helix</keyword>
<dbReference type="KEGG" id="aagg:ETAA8_05570"/>
<dbReference type="EMBL" id="CP036274">
    <property type="protein sequence ID" value="QDU25489.1"/>
    <property type="molecule type" value="Genomic_DNA"/>
</dbReference>
<evidence type="ECO:0000256" key="6">
    <source>
        <dbReference type="ARBA" id="ARBA00023136"/>
    </source>
</evidence>
<dbReference type="GO" id="GO:0012505">
    <property type="term" value="C:endomembrane system"/>
    <property type="evidence" value="ECO:0007669"/>
    <property type="project" value="UniProtKB-SubCell"/>
</dbReference>
<feature type="transmembrane region" description="Helical" evidence="7">
    <location>
        <begin position="312"/>
        <end position="333"/>
    </location>
</feature>
<dbReference type="Pfam" id="PF07787">
    <property type="entry name" value="TMEM43"/>
    <property type="match status" value="1"/>
</dbReference>
<dbReference type="GO" id="GO:0006629">
    <property type="term" value="P:lipid metabolic process"/>
    <property type="evidence" value="ECO:0007669"/>
    <property type="project" value="TreeGrafter"/>
</dbReference>